<dbReference type="OrthoDB" id="5866772at2759"/>
<feature type="compositionally biased region" description="Low complexity" evidence="1">
    <location>
        <begin position="31"/>
        <end position="41"/>
    </location>
</feature>
<keyword evidence="3" id="KW-1185">Reference proteome</keyword>
<accession>A0A0B2VR28</accession>
<protein>
    <submittedName>
        <fullName evidence="2">Uncharacterized protein</fullName>
    </submittedName>
</protein>
<name>A0A0B2VR28_TOXCA</name>
<sequence>MDYSFNAIFLLSYISNTHYFSAPLNQEDHYNSNSSNAASDLDAQDDDFLQPPTTDRRTHHTSRDRRKKRQMRSGGGTTMGARPRRHQLLAPITANARTHPTITAKQNQHHTSRDRRKKRQMRSGGGTTMGARPRRHQLLAPITANARTHPTITAKQNQMDGEICHMNIIPNKYHSRLGYLISVSSVSATSGEIVILDITWDATKRTEKQLAKKGAAI</sequence>
<gene>
    <name evidence="2" type="ORF">Tcan_05831</name>
</gene>
<dbReference type="Proteomes" id="UP000031036">
    <property type="component" value="Unassembled WGS sequence"/>
</dbReference>
<reference evidence="2 3" key="1">
    <citation type="submission" date="2014-11" db="EMBL/GenBank/DDBJ databases">
        <title>Genetic blueprint of the zoonotic pathogen Toxocara canis.</title>
        <authorList>
            <person name="Zhu X.-Q."/>
            <person name="Korhonen P.K."/>
            <person name="Cai H."/>
            <person name="Young N.D."/>
            <person name="Nejsum P."/>
            <person name="von Samson-Himmelstjerna G."/>
            <person name="Boag P.R."/>
            <person name="Tan P."/>
            <person name="Li Q."/>
            <person name="Min J."/>
            <person name="Yang Y."/>
            <person name="Wang X."/>
            <person name="Fang X."/>
            <person name="Hall R.S."/>
            <person name="Hofmann A."/>
            <person name="Sternberg P.W."/>
            <person name="Jex A.R."/>
            <person name="Gasser R.B."/>
        </authorList>
    </citation>
    <scope>NUCLEOTIDE SEQUENCE [LARGE SCALE GENOMIC DNA]</scope>
    <source>
        <strain evidence="2">PN_DK_2014</strain>
    </source>
</reference>
<feature type="compositionally biased region" description="Basic residues" evidence="1">
    <location>
        <begin position="57"/>
        <end position="71"/>
    </location>
</feature>
<organism evidence="2 3">
    <name type="scientific">Toxocara canis</name>
    <name type="common">Canine roundworm</name>
    <dbReference type="NCBI Taxonomy" id="6265"/>
    <lineage>
        <taxon>Eukaryota</taxon>
        <taxon>Metazoa</taxon>
        <taxon>Ecdysozoa</taxon>
        <taxon>Nematoda</taxon>
        <taxon>Chromadorea</taxon>
        <taxon>Rhabditida</taxon>
        <taxon>Spirurina</taxon>
        <taxon>Ascaridomorpha</taxon>
        <taxon>Ascaridoidea</taxon>
        <taxon>Toxocaridae</taxon>
        <taxon>Toxocara</taxon>
    </lineage>
</organism>
<dbReference type="EMBL" id="JPKZ01000680">
    <property type="protein sequence ID" value="KHN86016.1"/>
    <property type="molecule type" value="Genomic_DNA"/>
</dbReference>
<feature type="compositionally biased region" description="Polar residues" evidence="1">
    <location>
        <begin position="95"/>
        <end position="106"/>
    </location>
</feature>
<comment type="caution">
    <text evidence="2">The sequence shown here is derived from an EMBL/GenBank/DDBJ whole genome shotgun (WGS) entry which is preliminary data.</text>
</comment>
<dbReference type="AlphaFoldDB" id="A0A0B2VR28"/>
<feature type="compositionally biased region" description="Basic residues" evidence="1">
    <location>
        <begin position="107"/>
        <end position="121"/>
    </location>
</feature>
<evidence type="ECO:0000313" key="2">
    <source>
        <dbReference type="EMBL" id="KHN86016.1"/>
    </source>
</evidence>
<evidence type="ECO:0000313" key="3">
    <source>
        <dbReference type="Proteomes" id="UP000031036"/>
    </source>
</evidence>
<proteinExistence type="predicted"/>
<evidence type="ECO:0000256" key="1">
    <source>
        <dbReference type="SAM" id="MobiDB-lite"/>
    </source>
</evidence>
<feature type="region of interest" description="Disordered" evidence="1">
    <location>
        <begin position="30"/>
        <end position="132"/>
    </location>
</feature>